<dbReference type="InterPro" id="IPR017871">
    <property type="entry name" value="ABC_transporter-like_CS"/>
</dbReference>
<dbReference type="InterPro" id="IPR027417">
    <property type="entry name" value="P-loop_NTPase"/>
</dbReference>
<feature type="domain" description="ABC transporter" evidence="3">
    <location>
        <begin position="15"/>
        <end position="245"/>
    </location>
</feature>
<dbReference type="InterPro" id="IPR022467">
    <property type="entry name" value="ABC_transprt_ATP-bd_su_PQQ"/>
</dbReference>
<dbReference type="Pfam" id="PF00005">
    <property type="entry name" value="ABC_tran"/>
    <property type="match status" value="1"/>
</dbReference>
<evidence type="ECO:0000256" key="2">
    <source>
        <dbReference type="ARBA" id="ARBA00022840"/>
    </source>
</evidence>
<reference evidence="4 5" key="1">
    <citation type="journal article" date="2020" name="Microorganisms">
        <title>Osmotic Adaptation and Compatible Solute Biosynthesis of Phototrophic Bacteria as Revealed from Genome Analyses.</title>
        <authorList>
            <person name="Imhoff J.F."/>
            <person name="Rahn T."/>
            <person name="Kunzel S."/>
            <person name="Keller A."/>
            <person name="Neulinger S.C."/>
        </authorList>
    </citation>
    <scope>NUCLEOTIDE SEQUENCE [LARGE SCALE GENOMIC DNA]</scope>
    <source>
        <strain evidence="4 5">DSM 9895</strain>
    </source>
</reference>
<dbReference type="PROSITE" id="PS00211">
    <property type="entry name" value="ABC_TRANSPORTER_1"/>
    <property type="match status" value="1"/>
</dbReference>
<dbReference type="Proteomes" id="UP001296873">
    <property type="component" value="Unassembled WGS sequence"/>
</dbReference>
<protein>
    <submittedName>
        <fullName evidence="4">ABC transporter ATP-binding protein</fullName>
    </submittedName>
</protein>
<organism evidence="4 5">
    <name type="scientific">Rhodovibrio sodomensis</name>
    <dbReference type="NCBI Taxonomy" id="1088"/>
    <lineage>
        <taxon>Bacteria</taxon>
        <taxon>Pseudomonadati</taxon>
        <taxon>Pseudomonadota</taxon>
        <taxon>Alphaproteobacteria</taxon>
        <taxon>Rhodospirillales</taxon>
        <taxon>Rhodovibrionaceae</taxon>
        <taxon>Rhodovibrio</taxon>
    </lineage>
</organism>
<name>A0ABS1DDJ9_9PROT</name>
<dbReference type="NCBIfam" id="TIGR03864">
    <property type="entry name" value="PQQ_ABC_ATP"/>
    <property type="match status" value="1"/>
</dbReference>
<keyword evidence="2 4" id="KW-0067">ATP-binding</keyword>
<keyword evidence="5" id="KW-1185">Reference proteome</keyword>
<dbReference type="RefSeq" id="WP_200340847.1">
    <property type="nucleotide sequence ID" value="NZ_NRRL01000025.1"/>
</dbReference>
<dbReference type="PANTHER" id="PTHR43582">
    <property type="entry name" value="LINEARMYCIN RESISTANCE ATP-BINDING PROTEIN LNRL"/>
    <property type="match status" value="1"/>
</dbReference>
<sequence>MSLTSDKPDAETAALEVDNVRYAFGDRVAVDDIGFRIAPGTFTIMLGLNGAGKTTLFSLITRLFVARQGRVRIFGYDVARQSSQALSRLGVVFQQPTLDQDLTVRQSLRYHGRLHGLSRREIRERSERELARIGLADRLNDRVRALSGGQRRRIEIARALLHRPQLMLLDEPTVGLDVDSRTALLSYARKLCREDGVAMLWATHLIDEVDPDDPLLVLHRGRLEMDGRARELCRAQGTDEVAGAFQKLTGVEAG</sequence>
<dbReference type="InterPro" id="IPR003593">
    <property type="entry name" value="AAA+_ATPase"/>
</dbReference>
<evidence type="ECO:0000313" key="4">
    <source>
        <dbReference type="EMBL" id="MBK1668533.1"/>
    </source>
</evidence>
<evidence type="ECO:0000259" key="3">
    <source>
        <dbReference type="PROSITE" id="PS50893"/>
    </source>
</evidence>
<evidence type="ECO:0000256" key="1">
    <source>
        <dbReference type="ARBA" id="ARBA00022741"/>
    </source>
</evidence>
<comment type="caution">
    <text evidence="4">The sequence shown here is derived from an EMBL/GenBank/DDBJ whole genome shotgun (WGS) entry which is preliminary data.</text>
</comment>
<dbReference type="GO" id="GO:0005524">
    <property type="term" value="F:ATP binding"/>
    <property type="evidence" value="ECO:0007669"/>
    <property type="project" value="UniProtKB-KW"/>
</dbReference>
<dbReference type="InterPro" id="IPR003439">
    <property type="entry name" value="ABC_transporter-like_ATP-bd"/>
</dbReference>
<dbReference type="PROSITE" id="PS50893">
    <property type="entry name" value="ABC_TRANSPORTER_2"/>
    <property type="match status" value="1"/>
</dbReference>
<accession>A0ABS1DDJ9</accession>
<dbReference type="PANTHER" id="PTHR43582:SF5">
    <property type="entry name" value="ABC TRANSPORTER"/>
    <property type="match status" value="1"/>
</dbReference>
<dbReference type="EMBL" id="NRRL01000025">
    <property type="protein sequence ID" value="MBK1668533.1"/>
    <property type="molecule type" value="Genomic_DNA"/>
</dbReference>
<keyword evidence="1" id="KW-0547">Nucleotide-binding</keyword>
<dbReference type="SMART" id="SM00382">
    <property type="entry name" value="AAA"/>
    <property type="match status" value="1"/>
</dbReference>
<dbReference type="Gene3D" id="3.40.50.300">
    <property type="entry name" value="P-loop containing nucleotide triphosphate hydrolases"/>
    <property type="match status" value="1"/>
</dbReference>
<evidence type="ECO:0000313" key="5">
    <source>
        <dbReference type="Proteomes" id="UP001296873"/>
    </source>
</evidence>
<gene>
    <name evidence="4" type="ORF">CKO28_10865</name>
</gene>
<dbReference type="SUPFAM" id="SSF52540">
    <property type="entry name" value="P-loop containing nucleoside triphosphate hydrolases"/>
    <property type="match status" value="1"/>
</dbReference>
<proteinExistence type="predicted"/>